<accession>A0A1S7LNN0</accession>
<keyword evidence="1" id="KW-0472">Membrane</keyword>
<feature type="transmembrane region" description="Helical" evidence="1">
    <location>
        <begin position="88"/>
        <end position="107"/>
    </location>
</feature>
<keyword evidence="1" id="KW-0812">Transmembrane</keyword>
<name>A0A1S7LNN0_MAGMO</name>
<feature type="transmembrane region" description="Helical" evidence="1">
    <location>
        <begin position="21"/>
        <end position="42"/>
    </location>
</feature>
<feature type="transmembrane region" description="Helical" evidence="1">
    <location>
        <begin position="48"/>
        <end position="67"/>
    </location>
</feature>
<gene>
    <name evidence="2" type="ORF">MAGMO_3621</name>
</gene>
<evidence type="ECO:0000313" key="2">
    <source>
        <dbReference type="EMBL" id="CRH07754.1"/>
    </source>
</evidence>
<organism evidence="2">
    <name type="scientific">Magnetococcus massalia (strain MO-1)</name>
    <dbReference type="NCBI Taxonomy" id="451514"/>
    <lineage>
        <taxon>Bacteria</taxon>
        <taxon>Pseudomonadati</taxon>
        <taxon>Pseudomonadota</taxon>
        <taxon>Magnetococcia</taxon>
        <taxon>Magnetococcales</taxon>
        <taxon>Magnetococcaceae</taxon>
        <taxon>Magnetococcus</taxon>
    </lineage>
</organism>
<reference evidence="2" key="1">
    <citation type="submission" date="2015-04" db="EMBL/GenBank/DDBJ databases">
        <authorList>
            <person name="Syromyatnikov M.Y."/>
            <person name="Popov V.N."/>
        </authorList>
    </citation>
    <scope>NUCLEOTIDE SEQUENCE</scope>
    <source>
        <strain evidence="2">MO-1</strain>
    </source>
</reference>
<keyword evidence="1" id="KW-1133">Transmembrane helix</keyword>
<dbReference type="AlphaFoldDB" id="A0A1S7LNN0"/>
<sequence>MVFKSISDSLSSIYRKPFMHGFFLTMLCHFVQVLMLLIFLFLGTQYGGLFQLIGTEILFLFGLNQFIYIFKLQNYFEKKQHKKGVTGVWVGALLLVVINSIWIVVAIKAGA</sequence>
<protein>
    <submittedName>
        <fullName evidence="2">Uncharacterized protein</fullName>
    </submittedName>
</protein>
<evidence type="ECO:0000256" key="1">
    <source>
        <dbReference type="SAM" id="Phobius"/>
    </source>
</evidence>
<dbReference type="EMBL" id="LO017727">
    <property type="protein sequence ID" value="CRH07754.1"/>
    <property type="molecule type" value="Genomic_DNA"/>
</dbReference>
<proteinExistence type="predicted"/>